<sequence>MMTPEIRTVTHTQAEQCIGQLVLTFSRDPIARWIYPTSDKYLEHFPQFVKIFGDRAFDSGTAYCIDEFRATALWFPPGIGVDEEALVALLGNSVPASNREILFDRVGQMSDYHPQEPHWYLSILGTDPIHQSRGYGSALLRHGLATCDREQKLAYLEASSPQSAALYARHGFEATGTIEFGPAAAIVPMVRKPQSI</sequence>
<accession>A0A928VZB9</accession>
<gene>
    <name evidence="2" type="ORF">IQ235_09880</name>
</gene>
<comment type="caution">
    <text evidence="2">The sequence shown here is derived from an EMBL/GenBank/DDBJ whole genome shotgun (WGS) entry which is preliminary data.</text>
</comment>
<dbReference type="Gene3D" id="3.40.630.30">
    <property type="match status" value="1"/>
</dbReference>
<proteinExistence type="predicted"/>
<dbReference type="PROSITE" id="PS51186">
    <property type="entry name" value="GNAT"/>
    <property type="match status" value="1"/>
</dbReference>
<reference evidence="2" key="1">
    <citation type="submission" date="2020-10" db="EMBL/GenBank/DDBJ databases">
        <authorList>
            <person name="Castelo-Branco R."/>
            <person name="Eusebio N."/>
            <person name="Adriana R."/>
            <person name="Vieira A."/>
            <person name="Brugerolle De Fraissinette N."/>
            <person name="Rezende De Castro R."/>
            <person name="Schneider M.P."/>
            <person name="Vasconcelos V."/>
            <person name="Leao P.N."/>
        </authorList>
    </citation>
    <scope>NUCLEOTIDE SEQUENCE</scope>
    <source>
        <strain evidence="2">LEGE 11467</strain>
    </source>
</reference>
<protein>
    <submittedName>
        <fullName evidence="2">GNAT family N-acetyltransferase</fullName>
    </submittedName>
</protein>
<dbReference type="CDD" id="cd04301">
    <property type="entry name" value="NAT_SF"/>
    <property type="match status" value="1"/>
</dbReference>
<keyword evidence="3" id="KW-1185">Reference proteome</keyword>
<dbReference type="PANTHER" id="PTHR42791">
    <property type="entry name" value="GNAT FAMILY ACETYLTRANSFERASE"/>
    <property type="match status" value="1"/>
</dbReference>
<organism evidence="2 3">
    <name type="scientific">Zarconia navalis LEGE 11467</name>
    <dbReference type="NCBI Taxonomy" id="1828826"/>
    <lineage>
        <taxon>Bacteria</taxon>
        <taxon>Bacillati</taxon>
        <taxon>Cyanobacteriota</taxon>
        <taxon>Cyanophyceae</taxon>
        <taxon>Oscillatoriophycideae</taxon>
        <taxon>Oscillatoriales</taxon>
        <taxon>Oscillatoriales incertae sedis</taxon>
        <taxon>Zarconia</taxon>
        <taxon>Zarconia navalis</taxon>
    </lineage>
</organism>
<name>A0A928VZB9_9CYAN</name>
<dbReference type="InterPro" id="IPR016181">
    <property type="entry name" value="Acyl_CoA_acyltransferase"/>
</dbReference>
<dbReference type="Pfam" id="PF00583">
    <property type="entry name" value="Acetyltransf_1"/>
    <property type="match status" value="1"/>
</dbReference>
<dbReference type="GO" id="GO:0016747">
    <property type="term" value="F:acyltransferase activity, transferring groups other than amino-acyl groups"/>
    <property type="evidence" value="ECO:0007669"/>
    <property type="project" value="InterPro"/>
</dbReference>
<evidence type="ECO:0000259" key="1">
    <source>
        <dbReference type="PROSITE" id="PS51186"/>
    </source>
</evidence>
<dbReference type="EMBL" id="JADEXN010000149">
    <property type="protein sequence ID" value="MBE9041086.1"/>
    <property type="molecule type" value="Genomic_DNA"/>
</dbReference>
<dbReference type="InterPro" id="IPR052523">
    <property type="entry name" value="Trichothecene_AcTrans"/>
</dbReference>
<dbReference type="AlphaFoldDB" id="A0A928VZB9"/>
<feature type="domain" description="N-acetyltransferase" evidence="1">
    <location>
        <begin position="4"/>
        <end position="194"/>
    </location>
</feature>
<evidence type="ECO:0000313" key="2">
    <source>
        <dbReference type="EMBL" id="MBE9041086.1"/>
    </source>
</evidence>
<dbReference type="SUPFAM" id="SSF55729">
    <property type="entry name" value="Acyl-CoA N-acyltransferases (Nat)"/>
    <property type="match status" value="1"/>
</dbReference>
<dbReference type="Proteomes" id="UP000621799">
    <property type="component" value="Unassembled WGS sequence"/>
</dbReference>
<evidence type="ECO:0000313" key="3">
    <source>
        <dbReference type="Proteomes" id="UP000621799"/>
    </source>
</evidence>
<dbReference type="PANTHER" id="PTHR42791:SF1">
    <property type="entry name" value="N-ACETYLTRANSFERASE DOMAIN-CONTAINING PROTEIN"/>
    <property type="match status" value="1"/>
</dbReference>
<dbReference type="InterPro" id="IPR000182">
    <property type="entry name" value="GNAT_dom"/>
</dbReference>